<organism evidence="2 3">
    <name type="scientific">Lacihabitans lacunae</name>
    <dbReference type="NCBI Taxonomy" id="1028214"/>
    <lineage>
        <taxon>Bacteria</taxon>
        <taxon>Pseudomonadati</taxon>
        <taxon>Bacteroidota</taxon>
        <taxon>Cytophagia</taxon>
        <taxon>Cytophagales</taxon>
        <taxon>Leadbetterellaceae</taxon>
        <taxon>Lacihabitans</taxon>
    </lineage>
</organism>
<dbReference type="Proteomes" id="UP001595616">
    <property type="component" value="Unassembled WGS sequence"/>
</dbReference>
<evidence type="ECO:0000313" key="3">
    <source>
        <dbReference type="Proteomes" id="UP001595616"/>
    </source>
</evidence>
<gene>
    <name evidence="2" type="ORF">ACFOOI_13845</name>
</gene>
<name>A0ABV7YXU7_9BACT</name>
<keyword evidence="1" id="KW-0812">Transmembrane</keyword>
<dbReference type="InterPro" id="IPR009937">
    <property type="entry name" value="Phage_holin_3_6"/>
</dbReference>
<accession>A0ABV7YXU7</accession>
<comment type="caution">
    <text evidence="2">The sequence shown here is derived from an EMBL/GenBank/DDBJ whole genome shotgun (WGS) entry which is preliminary data.</text>
</comment>
<evidence type="ECO:0000256" key="1">
    <source>
        <dbReference type="SAM" id="Phobius"/>
    </source>
</evidence>
<keyword evidence="1" id="KW-0472">Membrane</keyword>
<evidence type="ECO:0000313" key="2">
    <source>
        <dbReference type="EMBL" id="MFC3811741.1"/>
    </source>
</evidence>
<reference evidence="3" key="1">
    <citation type="journal article" date="2019" name="Int. J. Syst. Evol. Microbiol.">
        <title>The Global Catalogue of Microorganisms (GCM) 10K type strain sequencing project: providing services to taxonomists for standard genome sequencing and annotation.</title>
        <authorList>
            <consortium name="The Broad Institute Genomics Platform"/>
            <consortium name="The Broad Institute Genome Sequencing Center for Infectious Disease"/>
            <person name="Wu L."/>
            <person name="Ma J."/>
        </authorList>
    </citation>
    <scope>NUCLEOTIDE SEQUENCE [LARGE SCALE GENOMIC DNA]</scope>
    <source>
        <strain evidence="3">CECT 7956</strain>
    </source>
</reference>
<keyword evidence="3" id="KW-1185">Reference proteome</keyword>
<dbReference type="Pfam" id="PF07332">
    <property type="entry name" value="Phage_holin_3_6"/>
    <property type="match status" value="1"/>
</dbReference>
<sequence>MSIKSSISDFLKVDELKLNLLTLLEAKFELKKLEVQGKLEGILADVVVKFLIGVFVFLAYIMLNILIAIGINQLSDTIWLGYLILLVIYSSIATFFYFKKDIIKETVIAKIEEGIESAGI</sequence>
<proteinExistence type="predicted"/>
<feature type="transmembrane region" description="Helical" evidence="1">
    <location>
        <begin position="46"/>
        <end position="71"/>
    </location>
</feature>
<protein>
    <submittedName>
        <fullName evidence="2">Phage holin family protein</fullName>
    </submittedName>
</protein>
<dbReference type="EMBL" id="JBHRYQ010000001">
    <property type="protein sequence ID" value="MFC3811741.1"/>
    <property type="molecule type" value="Genomic_DNA"/>
</dbReference>
<feature type="transmembrane region" description="Helical" evidence="1">
    <location>
        <begin position="77"/>
        <end position="98"/>
    </location>
</feature>
<keyword evidence="1" id="KW-1133">Transmembrane helix</keyword>
<dbReference type="RefSeq" id="WP_379838584.1">
    <property type="nucleotide sequence ID" value="NZ_JBHRYQ010000001.1"/>
</dbReference>